<sequence length="219" mass="23962">MTTQLEHLPTTKYALGLHTTTPELGLVISNCAEDTRAHVWNLGRDLSSLIHQYLIDLIAPQNWADLAFIAVAKGPGGFTGSRIGVVTARTLGQQLEIPVFAISTLAAVAWQENSQNPKPQAIIAVEMPAQRGQVFGAIYQIAADNSGIIALLPDTVFTPETWQETLANWHTEYQLIKATSGLAATVTSVLELAYLDWQQGKRPNWSEALPYYGQHPVDM</sequence>
<accession>A0A433ULY6</accession>
<dbReference type="RefSeq" id="WP_127055332.1">
    <property type="nucleotide sequence ID" value="NZ_RSCM01000012.1"/>
</dbReference>
<proteinExistence type="predicted"/>
<comment type="caution">
    <text evidence="2">The sequence shown here is derived from an EMBL/GenBank/DDBJ whole genome shotgun (WGS) entry which is preliminary data.</text>
</comment>
<evidence type="ECO:0000259" key="1">
    <source>
        <dbReference type="Pfam" id="PF00814"/>
    </source>
</evidence>
<dbReference type="InterPro" id="IPR000905">
    <property type="entry name" value="Gcp-like_dom"/>
</dbReference>
<feature type="domain" description="Gcp-like" evidence="1">
    <location>
        <begin position="62"/>
        <end position="145"/>
    </location>
</feature>
<dbReference type="OrthoDB" id="9784166at2"/>
<dbReference type="AlphaFoldDB" id="A0A433ULY6"/>
<reference evidence="2 3" key="1">
    <citation type="journal article" date="2019" name="Genome Biol. Evol.">
        <title>Day and night: Metabolic profiles and evolutionary relationships of six axenic non-marine cyanobacteria.</title>
        <authorList>
            <person name="Will S.E."/>
            <person name="Henke P."/>
            <person name="Boedeker C."/>
            <person name="Huang S."/>
            <person name="Brinkmann H."/>
            <person name="Rohde M."/>
            <person name="Jarek M."/>
            <person name="Friedl T."/>
            <person name="Seufert S."/>
            <person name="Schumacher M."/>
            <person name="Overmann J."/>
            <person name="Neumann-Schaal M."/>
            <person name="Petersen J."/>
        </authorList>
    </citation>
    <scope>NUCLEOTIDE SEQUENCE [LARGE SCALE GENOMIC DNA]</scope>
    <source>
        <strain evidence="2 3">SAG 1403-4b</strain>
    </source>
</reference>
<dbReference type="Gene3D" id="3.30.420.40">
    <property type="match status" value="1"/>
</dbReference>
<dbReference type="GO" id="GO:0002949">
    <property type="term" value="P:tRNA threonylcarbamoyladenosine modification"/>
    <property type="evidence" value="ECO:0007669"/>
    <property type="project" value="InterPro"/>
</dbReference>
<evidence type="ECO:0000313" key="3">
    <source>
        <dbReference type="Proteomes" id="UP000276103"/>
    </source>
</evidence>
<protein>
    <submittedName>
        <fullName evidence="2">tRNA (Adenosine(37)-N6)-threonylcarbamoyltransferase complex dimerization subunit type 1 TsaB</fullName>
    </submittedName>
</protein>
<dbReference type="InterPro" id="IPR043129">
    <property type="entry name" value="ATPase_NBD"/>
</dbReference>
<dbReference type="EMBL" id="RSCM01000012">
    <property type="protein sequence ID" value="RUS94779.1"/>
    <property type="molecule type" value="Genomic_DNA"/>
</dbReference>
<dbReference type="SUPFAM" id="SSF53067">
    <property type="entry name" value="Actin-like ATPase domain"/>
    <property type="match status" value="2"/>
</dbReference>
<evidence type="ECO:0000313" key="2">
    <source>
        <dbReference type="EMBL" id="RUS94779.1"/>
    </source>
</evidence>
<name>A0A433ULY6_ANAVA</name>
<organism evidence="2 3">
    <name type="scientific">Trichormus variabilis SAG 1403-4b</name>
    <dbReference type="NCBI Taxonomy" id="447716"/>
    <lineage>
        <taxon>Bacteria</taxon>
        <taxon>Bacillati</taxon>
        <taxon>Cyanobacteriota</taxon>
        <taxon>Cyanophyceae</taxon>
        <taxon>Nostocales</taxon>
        <taxon>Nostocaceae</taxon>
        <taxon>Trichormus</taxon>
    </lineage>
</organism>
<dbReference type="InterPro" id="IPR022496">
    <property type="entry name" value="T6A_TsaB"/>
</dbReference>
<dbReference type="Pfam" id="PF00814">
    <property type="entry name" value="TsaD"/>
    <property type="match status" value="1"/>
</dbReference>
<keyword evidence="2" id="KW-0808">Transferase</keyword>
<dbReference type="GO" id="GO:0016740">
    <property type="term" value="F:transferase activity"/>
    <property type="evidence" value="ECO:0007669"/>
    <property type="project" value="UniProtKB-KW"/>
</dbReference>
<keyword evidence="3" id="KW-1185">Reference proteome</keyword>
<dbReference type="NCBIfam" id="TIGR03725">
    <property type="entry name" value="T6A_YeaZ"/>
    <property type="match status" value="1"/>
</dbReference>
<dbReference type="Proteomes" id="UP000276103">
    <property type="component" value="Unassembled WGS sequence"/>
</dbReference>
<gene>
    <name evidence="2" type="ORF">DSM107003_34560</name>
</gene>